<evidence type="ECO:0000313" key="6">
    <source>
        <dbReference type="Proteomes" id="UP001501444"/>
    </source>
</evidence>
<dbReference type="InterPro" id="IPR059026">
    <property type="entry name" value="LpqB_N"/>
</dbReference>
<evidence type="ECO:0008006" key="7">
    <source>
        <dbReference type="Google" id="ProtNLM"/>
    </source>
</evidence>
<feature type="domain" description="GerMN" evidence="2">
    <location>
        <begin position="255"/>
        <end position="367"/>
    </location>
</feature>
<keyword evidence="6" id="KW-1185">Reference proteome</keyword>
<dbReference type="RefSeq" id="WP_344619524.1">
    <property type="nucleotide sequence ID" value="NZ_BAAARV010000102.1"/>
</dbReference>
<feature type="region of interest" description="Disordered" evidence="1">
    <location>
        <begin position="676"/>
        <end position="696"/>
    </location>
</feature>
<proteinExistence type="predicted"/>
<feature type="domain" description="Lipoprotein LpqB N-terminal" evidence="4">
    <location>
        <begin position="147"/>
        <end position="245"/>
    </location>
</feature>
<organism evidence="5 6">
    <name type="scientific">Dactylosporangium salmoneum</name>
    <dbReference type="NCBI Taxonomy" id="53361"/>
    <lineage>
        <taxon>Bacteria</taxon>
        <taxon>Bacillati</taxon>
        <taxon>Actinomycetota</taxon>
        <taxon>Actinomycetes</taxon>
        <taxon>Micromonosporales</taxon>
        <taxon>Micromonosporaceae</taxon>
        <taxon>Dactylosporangium</taxon>
    </lineage>
</organism>
<dbReference type="Proteomes" id="UP001501444">
    <property type="component" value="Unassembled WGS sequence"/>
</dbReference>
<dbReference type="EMBL" id="BAAARV010000102">
    <property type="protein sequence ID" value="GAA2386627.1"/>
    <property type="molecule type" value="Genomic_DNA"/>
</dbReference>
<name>A0ABN3HRX2_9ACTN</name>
<evidence type="ECO:0000259" key="3">
    <source>
        <dbReference type="Pfam" id="PF10647"/>
    </source>
</evidence>
<reference evidence="5 6" key="1">
    <citation type="journal article" date="2019" name="Int. J. Syst. Evol. Microbiol.">
        <title>The Global Catalogue of Microorganisms (GCM) 10K type strain sequencing project: providing services to taxonomists for standard genome sequencing and annotation.</title>
        <authorList>
            <consortium name="The Broad Institute Genomics Platform"/>
            <consortium name="The Broad Institute Genome Sequencing Center for Infectious Disease"/>
            <person name="Wu L."/>
            <person name="Ma J."/>
        </authorList>
    </citation>
    <scope>NUCLEOTIDE SEQUENCE [LARGE SCALE GENOMIC DNA]</scope>
    <source>
        <strain evidence="5 6">JCM 3272</strain>
    </source>
</reference>
<feature type="compositionally biased region" description="Basic and acidic residues" evidence="1">
    <location>
        <begin position="37"/>
        <end position="52"/>
    </location>
</feature>
<dbReference type="Pfam" id="PF10646">
    <property type="entry name" value="Germane"/>
    <property type="match status" value="1"/>
</dbReference>
<dbReference type="Pfam" id="PF10647">
    <property type="entry name" value="Gmad1"/>
    <property type="match status" value="1"/>
</dbReference>
<dbReference type="Pfam" id="PF25976">
    <property type="entry name" value="LpqB_N"/>
    <property type="match status" value="1"/>
</dbReference>
<dbReference type="InterPro" id="IPR018910">
    <property type="entry name" value="LpqB_C"/>
</dbReference>
<sequence>MTRPGRIASWLRIAGGGQGEARTAVARGENWAAVGRSEARTGRRQGENRTGSDRWTLPGGWPARRGLLGRGAVFAGLAAALTLNGCGLPAHTDPRYAGPAHSAAPMQDEKKPPVPASATNAPDLVAQYLKASVGGNLDSDEESSPNKETRDRLRQFMTPAEAQSWSAPADGLVVVRDTPVRQTQVVNGAYVVEVQIIPIGTLSGRGEFDAQQKPDPYIARFVAEPTTNGEFRLKEAPPQLLLTETGLKSWYDWQPIYFWEANGTPAKLVPDLRYMPNTFSPAKRVSEVMRWLKLGPGQGLTGVVKGLPDNVESKDNPVADQYNQTVKVNLSSKAAGLHTDELSRLARQIRWSLLDHPRVQLRIENQDNPADSQTGFTDDNVAYTQAITNPVPERFCVTNGSVRAVVVPQEGETPLFTPGGANVQVVSAAINRQLNRAALVRQVGKAEQSLVVSAPGPVANPPVYHDTNLQRLPHLSRPAWMTYPVQRLLVSDGQHLWAGTDSTSTTLEKVTTGGLPTSQAITAFAVAPEGHRIALIAGGTVMVASLQLTSDSKLTMGQLRPIATSLGDNQGVAWLTETMLVVGGKPSTPQPNSSGITPAPYSVVGITMDGADETPLPTGSRPASQPEVNAVVARFNSPLETQTRKWDNMPIFVMVETNHVARVIYRDSIDQLNLGPAPAAAPSAEPAAPTSPFYPD</sequence>
<feature type="region of interest" description="Disordered" evidence="1">
    <location>
        <begin position="36"/>
        <end position="57"/>
    </location>
</feature>
<accession>A0ABN3HRX2</accession>
<evidence type="ECO:0000256" key="1">
    <source>
        <dbReference type="SAM" id="MobiDB-lite"/>
    </source>
</evidence>
<evidence type="ECO:0000259" key="4">
    <source>
        <dbReference type="Pfam" id="PF25976"/>
    </source>
</evidence>
<comment type="caution">
    <text evidence="5">The sequence shown here is derived from an EMBL/GenBank/DDBJ whole genome shotgun (WGS) entry which is preliminary data.</text>
</comment>
<dbReference type="InterPro" id="IPR019606">
    <property type="entry name" value="GerMN"/>
</dbReference>
<evidence type="ECO:0000313" key="5">
    <source>
        <dbReference type="EMBL" id="GAA2386627.1"/>
    </source>
</evidence>
<gene>
    <name evidence="5" type="ORF">GCM10010170_097160</name>
</gene>
<protein>
    <recommendedName>
        <fullName evidence="7">Lipoprotein LpqB</fullName>
    </recommendedName>
</protein>
<evidence type="ECO:0000259" key="2">
    <source>
        <dbReference type="Pfam" id="PF10646"/>
    </source>
</evidence>
<feature type="domain" description="Lipoprotein LpqB C-terminal" evidence="3">
    <location>
        <begin position="413"/>
        <end position="589"/>
    </location>
</feature>
<feature type="region of interest" description="Disordered" evidence="1">
    <location>
        <begin position="97"/>
        <end position="119"/>
    </location>
</feature>